<organism evidence="1 2">
    <name type="scientific">Candidatus Desulfaltia bathyphila</name>
    <dbReference type="NCBI Taxonomy" id="2841697"/>
    <lineage>
        <taxon>Bacteria</taxon>
        <taxon>Pseudomonadati</taxon>
        <taxon>Thermodesulfobacteriota</taxon>
        <taxon>Desulfobacteria</taxon>
        <taxon>Desulfobacterales</taxon>
        <taxon>Desulfobacterales incertae sedis</taxon>
        <taxon>Candidatus Desulfaltia</taxon>
    </lineage>
</organism>
<evidence type="ECO:0000313" key="1">
    <source>
        <dbReference type="EMBL" id="MBC8200363.1"/>
    </source>
</evidence>
<proteinExistence type="predicted"/>
<sequence length="105" mass="11620">MTFSNVDEIKKAGFTGFKRMGELFDDSSMLPKIKGVYLVLYLGGKPPYFLKVGTGGHFKGKNPNISIAQLNNNWVDDTIVLYIGKAGKEGSNATLQSRLRQYLSN</sequence>
<comment type="caution">
    <text evidence="1">The sequence shown here is derived from an EMBL/GenBank/DDBJ whole genome shotgun (WGS) entry which is preliminary data.</text>
</comment>
<gene>
    <name evidence="1" type="ORF">H8E80_10065</name>
</gene>
<accession>A0A8J6N6H3</accession>
<protein>
    <submittedName>
        <fullName evidence="1">Uncharacterized protein</fullName>
    </submittedName>
</protein>
<evidence type="ECO:0000313" key="2">
    <source>
        <dbReference type="Proteomes" id="UP000603545"/>
    </source>
</evidence>
<reference evidence="1 2" key="1">
    <citation type="submission" date="2020-08" db="EMBL/GenBank/DDBJ databases">
        <title>Bridging the membrane lipid divide: bacteria of the FCB group superphylum have the potential to synthesize archaeal ether lipids.</title>
        <authorList>
            <person name="Villanueva L."/>
            <person name="Von Meijenfeldt F.A.B."/>
            <person name="Westbye A.B."/>
            <person name="Yadav S."/>
            <person name="Hopmans E.C."/>
            <person name="Dutilh B.E."/>
            <person name="Sinninghe Damste J.S."/>
        </authorList>
    </citation>
    <scope>NUCLEOTIDE SEQUENCE [LARGE SCALE GENOMIC DNA]</scope>
    <source>
        <strain evidence="1">NIOZ-UU82</strain>
    </source>
</reference>
<dbReference type="Proteomes" id="UP000603545">
    <property type="component" value="Unassembled WGS sequence"/>
</dbReference>
<dbReference type="EMBL" id="JACNLL010000100">
    <property type="protein sequence ID" value="MBC8200363.1"/>
    <property type="molecule type" value="Genomic_DNA"/>
</dbReference>
<name>A0A8J6N6H3_9BACT</name>
<dbReference type="AlphaFoldDB" id="A0A8J6N6H3"/>